<name>Q01ND7_SOLUE</name>
<evidence type="ECO:0000259" key="2">
    <source>
        <dbReference type="Pfam" id="PF13490"/>
    </source>
</evidence>
<accession>Q01ND7</accession>
<keyword evidence="1" id="KW-0472">Membrane</keyword>
<sequence length="161" mass="17688">MNCADWQERIALHAGGDAEPAEAAMVEQHIGECAGCQIFWSGVKESLAVLHDVQAELPEAADFAAVRARVIGELERSRGGWRRLAWIPALAAIAVLTIVLWPSRTEIPPAPRITASIPSAPLVISPVRPRHVVTVRQEKHEPLTIRLQTSDPNIVIYWIAE</sequence>
<organism evidence="3">
    <name type="scientific">Solibacter usitatus (strain Ellin6076)</name>
    <dbReference type="NCBI Taxonomy" id="234267"/>
    <lineage>
        <taxon>Bacteria</taxon>
        <taxon>Pseudomonadati</taxon>
        <taxon>Acidobacteriota</taxon>
        <taxon>Terriglobia</taxon>
        <taxon>Bryobacterales</taxon>
        <taxon>Solibacteraceae</taxon>
        <taxon>Candidatus Solibacter</taxon>
    </lineage>
</organism>
<dbReference type="HOGENOM" id="CLU_1642613_0_0_0"/>
<evidence type="ECO:0000313" key="3">
    <source>
        <dbReference type="EMBL" id="ABJ88833.1"/>
    </source>
</evidence>
<evidence type="ECO:0000256" key="1">
    <source>
        <dbReference type="SAM" id="Phobius"/>
    </source>
</evidence>
<dbReference type="InterPro" id="IPR027383">
    <property type="entry name" value="Znf_put"/>
</dbReference>
<gene>
    <name evidence="3" type="ordered locus">Acid_7939</name>
</gene>
<dbReference type="InParanoid" id="Q01ND7"/>
<dbReference type="OrthoDB" id="129419at2"/>
<proteinExistence type="predicted"/>
<keyword evidence="1" id="KW-1133">Transmembrane helix</keyword>
<dbReference type="Pfam" id="PF13490">
    <property type="entry name" value="zf-HC2"/>
    <property type="match status" value="1"/>
</dbReference>
<feature type="transmembrane region" description="Helical" evidence="1">
    <location>
        <begin position="84"/>
        <end position="103"/>
    </location>
</feature>
<protein>
    <recommendedName>
        <fullName evidence="2">Putative zinc-finger domain-containing protein</fullName>
    </recommendedName>
</protein>
<dbReference type="AlphaFoldDB" id="Q01ND7"/>
<dbReference type="STRING" id="234267.Acid_7939"/>
<keyword evidence="1" id="KW-0812">Transmembrane</keyword>
<reference evidence="3" key="1">
    <citation type="submission" date="2006-10" db="EMBL/GenBank/DDBJ databases">
        <title>Complete sequence of Solibacter usitatus Ellin6076.</title>
        <authorList>
            <consortium name="US DOE Joint Genome Institute"/>
            <person name="Copeland A."/>
            <person name="Lucas S."/>
            <person name="Lapidus A."/>
            <person name="Barry K."/>
            <person name="Detter J.C."/>
            <person name="Glavina del Rio T."/>
            <person name="Hammon N."/>
            <person name="Israni S."/>
            <person name="Dalin E."/>
            <person name="Tice H."/>
            <person name="Pitluck S."/>
            <person name="Thompson L.S."/>
            <person name="Brettin T."/>
            <person name="Bruce D."/>
            <person name="Han C."/>
            <person name="Tapia R."/>
            <person name="Gilna P."/>
            <person name="Schmutz J."/>
            <person name="Larimer F."/>
            <person name="Land M."/>
            <person name="Hauser L."/>
            <person name="Kyrpides N."/>
            <person name="Mikhailova N."/>
            <person name="Janssen P.H."/>
            <person name="Kuske C.R."/>
            <person name="Richardson P."/>
        </authorList>
    </citation>
    <scope>NUCLEOTIDE SEQUENCE</scope>
    <source>
        <strain evidence="3">Ellin6076</strain>
    </source>
</reference>
<feature type="domain" description="Putative zinc-finger" evidence="2">
    <location>
        <begin position="3"/>
        <end position="37"/>
    </location>
</feature>
<dbReference type="EMBL" id="CP000473">
    <property type="protein sequence ID" value="ABJ88833.1"/>
    <property type="molecule type" value="Genomic_DNA"/>
</dbReference>
<dbReference type="KEGG" id="sus:Acid_7939"/>